<evidence type="ECO:0000313" key="2">
    <source>
        <dbReference type="EMBL" id="CAK0782750.1"/>
    </source>
</evidence>
<feature type="region of interest" description="Disordered" evidence="1">
    <location>
        <begin position="376"/>
        <end position="434"/>
    </location>
</feature>
<protein>
    <recommendedName>
        <fullName evidence="4">SET domain-containing protein</fullName>
    </recommendedName>
</protein>
<comment type="caution">
    <text evidence="2">The sequence shown here is derived from an EMBL/GenBank/DDBJ whole genome shotgun (WGS) entry which is preliminary data.</text>
</comment>
<dbReference type="AlphaFoldDB" id="A0AAV1I9P0"/>
<dbReference type="EMBL" id="CAUYUE010000007">
    <property type="protein sequence ID" value="CAK0782750.1"/>
    <property type="molecule type" value="Genomic_DNA"/>
</dbReference>
<dbReference type="CDD" id="cd10527">
    <property type="entry name" value="SET_LSMT"/>
    <property type="match status" value="1"/>
</dbReference>
<dbReference type="InterPro" id="IPR050600">
    <property type="entry name" value="SETD3_SETD6_MTase"/>
</dbReference>
<gene>
    <name evidence="2" type="ORF">CVIRNUC_005945</name>
</gene>
<dbReference type="Gene3D" id="3.90.1410.10">
    <property type="entry name" value="set domain protein methyltransferase, domain 1"/>
    <property type="match status" value="1"/>
</dbReference>
<keyword evidence="3" id="KW-1185">Reference proteome</keyword>
<name>A0AAV1I9P0_9CHLO</name>
<feature type="compositionally biased region" description="Basic and acidic residues" evidence="1">
    <location>
        <begin position="263"/>
        <end position="277"/>
    </location>
</feature>
<evidence type="ECO:0000313" key="3">
    <source>
        <dbReference type="Proteomes" id="UP001314263"/>
    </source>
</evidence>
<dbReference type="SUPFAM" id="SSF82199">
    <property type="entry name" value="SET domain"/>
    <property type="match status" value="1"/>
</dbReference>
<proteinExistence type="predicted"/>
<dbReference type="Proteomes" id="UP001314263">
    <property type="component" value="Unassembled WGS sequence"/>
</dbReference>
<organism evidence="2 3">
    <name type="scientific">Coccomyxa viridis</name>
    <dbReference type="NCBI Taxonomy" id="1274662"/>
    <lineage>
        <taxon>Eukaryota</taxon>
        <taxon>Viridiplantae</taxon>
        <taxon>Chlorophyta</taxon>
        <taxon>core chlorophytes</taxon>
        <taxon>Trebouxiophyceae</taxon>
        <taxon>Trebouxiophyceae incertae sedis</taxon>
        <taxon>Coccomyxaceae</taxon>
        <taxon>Coccomyxa</taxon>
    </lineage>
</organism>
<dbReference type="InterPro" id="IPR046341">
    <property type="entry name" value="SET_dom_sf"/>
</dbReference>
<reference evidence="2 3" key="1">
    <citation type="submission" date="2023-10" db="EMBL/GenBank/DDBJ databases">
        <authorList>
            <person name="Maclean D."/>
            <person name="Macfadyen A."/>
        </authorList>
    </citation>
    <scope>NUCLEOTIDE SEQUENCE [LARGE SCALE GENOMIC DNA]</scope>
</reference>
<sequence>MSETPLGEALDDDDMRKMLAISDKLKAYTEDIADSVLPFLGTTLLLMHRIAMGSGSPFAPYVSTFPKSHDCTLCWDDAAMKELKGTAVQHTGRAKSKDVFRRHILPVLEQQPSLWPGADYAAFEHAAGMVQSRSFRLNEENFLTGEAVEGKELYLIPGIDMLNHRTKATEVNSSLQQQEKKVVKQYGGSAEGVYFQGFFAINADKPIKAGEEVVISYGNLSDAQLLQIYGFVEEHEGFTNPWNSVSIPVSTVDQALGSVQPAKQEKSQKRKRQDERAAAPFKITEADPVPESLVVYIAKLAHEGMDGFEAMLSLLSLAGQLMAAYEGSQQGDQDALRSGAAQGRLRAAMLVRVGERHLLRKFKEAVIRLMTGRDKDGNRIYADDEEEGDDEDEDVDEDADEDAVSGGRTDEEGQDEGSIDDDEEAEGEEQASRK</sequence>
<feature type="region of interest" description="Disordered" evidence="1">
    <location>
        <begin position="258"/>
        <end position="280"/>
    </location>
</feature>
<dbReference type="PANTHER" id="PTHR13271:SF145">
    <property type="entry name" value="SET DOMAIN-CONTAINING PROTEIN"/>
    <property type="match status" value="1"/>
</dbReference>
<evidence type="ECO:0000256" key="1">
    <source>
        <dbReference type="SAM" id="MobiDB-lite"/>
    </source>
</evidence>
<dbReference type="PANTHER" id="PTHR13271">
    <property type="entry name" value="UNCHARACTERIZED PUTATIVE METHYLTRANSFERASE"/>
    <property type="match status" value="1"/>
</dbReference>
<feature type="compositionally biased region" description="Acidic residues" evidence="1">
    <location>
        <begin position="383"/>
        <end position="403"/>
    </location>
</feature>
<accession>A0AAV1I9P0</accession>
<evidence type="ECO:0008006" key="4">
    <source>
        <dbReference type="Google" id="ProtNLM"/>
    </source>
</evidence>
<dbReference type="GO" id="GO:0016279">
    <property type="term" value="F:protein-lysine N-methyltransferase activity"/>
    <property type="evidence" value="ECO:0007669"/>
    <property type="project" value="TreeGrafter"/>
</dbReference>
<feature type="compositionally biased region" description="Acidic residues" evidence="1">
    <location>
        <begin position="412"/>
        <end position="434"/>
    </location>
</feature>